<dbReference type="InterPro" id="IPR008266">
    <property type="entry name" value="Tyr_kinase_AS"/>
</dbReference>
<evidence type="ECO:0000313" key="5">
    <source>
        <dbReference type="Proteomes" id="UP000315395"/>
    </source>
</evidence>
<keyword evidence="1" id="KW-0547">Nucleotide-binding</keyword>
<feature type="binding site" evidence="1">
    <location>
        <position position="38"/>
    </location>
    <ligand>
        <name>ATP</name>
        <dbReference type="ChEBI" id="CHEBI:30616"/>
    </ligand>
</feature>
<feature type="compositionally biased region" description="Basic and acidic residues" evidence="2">
    <location>
        <begin position="275"/>
        <end position="299"/>
    </location>
</feature>
<feature type="region of interest" description="Disordered" evidence="2">
    <location>
        <begin position="275"/>
        <end position="308"/>
    </location>
</feature>
<dbReference type="Proteomes" id="UP000315395">
    <property type="component" value="Chromosome"/>
</dbReference>
<reference evidence="4 5" key="1">
    <citation type="submission" date="2019-07" db="EMBL/GenBank/DDBJ databases">
        <title>complete genome sequencing of Ornithinimicrobium sp. H23M54.</title>
        <authorList>
            <person name="Bae J.-W."/>
            <person name="Lee S.-Y."/>
        </authorList>
    </citation>
    <scope>NUCLEOTIDE SEQUENCE [LARGE SCALE GENOMIC DNA]</scope>
    <source>
        <strain evidence="4 5">H23M54</strain>
    </source>
</reference>
<feature type="domain" description="Protein kinase" evidence="3">
    <location>
        <begin position="9"/>
        <end position="252"/>
    </location>
</feature>
<keyword evidence="5" id="KW-1185">Reference proteome</keyword>
<dbReference type="KEGG" id="orz:FNH13_08430"/>
<dbReference type="Pfam" id="PF00069">
    <property type="entry name" value="Pkinase"/>
    <property type="match status" value="1"/>
</dbReference>
<evidence type="ECO:0000259" key="3">
    <source>
        <dbReference type="PROSITE" id="PS50011"/>
    </source>
</evidence>
<organism evidence="4 5">
    <name type="scientific">Ornithinimicrobium ciconiae</name>
    <dbReference type="NCBI Taxonomy" id="2594265"/>
    <lineage>
        <taxon>Bacteria</taxon>
        <taxon>Bacillati</taxon>
        <taxon>Actinomycetota</taxon>
        <taxon>Actinomycetes</taxon>
        <taxon>Micrococcales</taxon>
        <taxon>Ornithinimicrobiaceae</taxon>
        <taxon>Ornithinimicrobium</taxon>
    </lineage>
</organism>
<keyword evidence="4" id="KW-0418">Kinase</keyword>
<dbReference type="InterPro" id="IPR011009">
    <property type="entry name" value="Kinase-like_dom_sf"/>
</dbReference>
<keyword evidence="4" id="KW-0808">Transferase</keyword>
<dbReference type="PROSITE" id="PS00107">
    <property type="entry name" value="PROTEIN_KINASE_ATP"/>
    <property type="match status" value="1"/>
</dbReference>
<dbReference type="GO" id="GO:0005524">
    <property type="term" value="F:ATP binding"/>
    <property type="evidence" value="ECO:0007669"/>
    <property type="project" value="UniProtKB-UniRule"/>
</dbReference>
<dbReference type="PANTHER" id="PTHR44329:SF214">
    <property type="entry name" value="PROTEIN KINASE DOMAIN-CONTAINING PROTEIN"/>
    <property type="match status" value="1"/>
</dbReference>
<dbReference type="OrthoDB" id="3778994at2"/>
<dbReference type="RefSeq" id="WP_143783045.1">
    <property type="nucleotide sequence ID" value="NZ_CP041616.1"/>
</dbReference>
<dbReference type="CDD" id="cd14014">
    <property type="entry name" value="STKc_PknB_like"/>
    <property type="match status" value="1"/>
</dbReference>
<dbReference type="PROSITE" id="PS00109">
    <property type="entry name" value="PROTEIN_KINASE_TYR"/>
    <property type="match status" value="1"/>
</dbReference>
<keyword evidence="1" id="KW-0067">ATP-binding</keyword>
<dbReference type="GO" id="GO:0004674">
    <property type="term" value="F:protein serine/threonine kinase activity"/>
    <property type="evidence" value="ECO:0007669"/>
    <property type="project" value="TreeGrafter"/>
</dbReference>
<accession>A0A516GA14</accession>
<dbReference type="Gene3D" id="3.30.200.20">
    <property type="entry name" value="Phosphorylase Kinase, domain 1"/>
    <property type="match status" value="1"/>
</dbReference>
<protein>
    <submittedName>
        <fullName evidence="4">Protein kinase</fullName>
    </submittedName>
</protein>
<dbReference type="PANTHER" id="PTHR44329">
    <property type="entry name" value="SERINE/THREONINE-PROTEIN KINASE TNNI3K-RELATED"/>
    <property type="match status" value="1"/>
</dbReference>
<dbReference type="InterPro" id="IPR000719">
    <property type="entry name" value="Prot_kinase_dom"/>
</dbReference>
<feature type="compositionally biased region" description="Low complexity" evidence="2">
    <location>
        <begin position="414"/>
        <end position="457"/>
    </location>
</feature>
<dbReference type="SUPFAM" id="SSF56112">
    <property type="entry name" value="Protein kinase-like (PK-like)"/>
    <property type="match status" value="1"/>
</dbReference>
<evidence type="ECO:0000313" key="4">
    <source>
        <dbReference type="EMBL" id="QDO88367.1"/>
    </source>
</evidence>
<dbReference type="PROSITE" id="PS50011">
    <property type="entry name" value="PROTEIN_KINASE_DOM"/>
    <property type="match status" value="1"/>
</dbReference>
<dbReference type="Gene3D" id="1.10.510.10">
    <property type="entry name" value="Transferase(Phosphotransferase) domain 1"/>
    <property type="match status" value="1"/>
</dbReference>
<dbReference type="InterPro" id="IPR051681">
    <property type="entry name" value="Ser/Thr_Kinases-Pseudokinases"/>
</dbReference>
<dbReference type="EMBL" id="CP041616">
    <property type="protein sequence ID" value="QDO88367.1"/>
    <property type="molecule type" value="Genomic_DNA"/>
</dbReference>
<proteinExistence type="predicted"/>
<evidence type="ECO:0000256" key="2">
    <source>
        <dbReference type="SAM" id="MobiDB-lite"/>
    </source>
</evidence>
<dbReference type="InterPro" id="IPR017441">
    <property type="entry name" value="Protein_kinase_ATP_BS"/>
</dbReference>
<dbReference type="AlphaFoldDB" id="A0A516GA14"/>
<evidence type="ECO:0000256" key="1">
    <source>
        <dbReference type="PROSITE-ProRule" id="PRU10141"/>
    </source>
</evidence>
<feature type="region of interest" description="Disordered" evidence="2">
    <location>
        <begin position="414"/>
        <end position="473"/>
    </location>
</feature>
<sequence length="590" mass="60849">MDVPQIPGYDVLGRIGVGSSAQVWRARRRADDLAVALKVLPTEPEQVTAALREAGVLARVRHEHVIHLYDVLPVPGEGGRPGGIALAMELADGGSLAEVLGAREHLTPGELVTVCSPLAGALAELHRAGVVHGDVAPGNVLFRADGMPLLADLGVSRIAGEVRTQTYGTDGMVAPEVLEGFAPSAESDVYGLGALAWRCLVGEPPGWVGTRSALADLRPELPAPLVALVTACLAAEPSERPEAEEVAVALFAAARPEPVELAPGADPAAGLTQRIRVEDSLSGPDPERDADGEAGRARETTGAVGRGRTRDRGAILARAGAREVHPRALHRAATEPTGRGLRARVSAVSAASARTRAGWMLGGVVVLLVGALLLVPAVRSLLPGAGPDEGGTPQAPGTLEVAGASVLADAAAPVPDTDDATSATAAPGTAEAAPGTTEAAPVPGTAGPGAPEATTEASAQTVGQGLTDPVDDPRGVAQQLLDARATAWSSGDPADLERAHLSGSPAYEQEVDSLDSAREQEVAYRGLEFTVTRASVLESEADRVRMELDVERSDYQVVTPQGTMTHPGSTAVVELELHRFEHGWRIWGWG</sequence>
<gene>
    <name evidence="4" type="ORF">FNH13_08430</name>
</gene>
<name>A0A516GA14_9MICO</name>